<evidence type="ECO:0000256" key="1">
    <source>
        <dbReference type="ARBA" id="ARBA00003195"/>
    </source>
</evidence>
<evidence type="ECO:0000313" key="16">
    <source>
        <dbReference type="EMBL" id="KAF2897779.1"/>
    </source>
</evidence>
<evidence type="ECO:0000256" key="15">
    <source>
        <dbReference type="SAM" id="Phobius"/>
    </source>
</evidence>
<keyword evidence="12 15" id="KW-0472">Membrane</keyword>
<keyword evidence="7 15" id="KW-0812">Transmembrane</keyword>
<evidence type="ECO:0000256" key="5">
    <source>
        <dbReference type="ARBA" id="ARBA00022448"/>
    </source>
</evidence>
<evidence type="ECO:0000313" key="17">
    <source>
        <dbReference type="Proteomes" id="UP000801492"/>
    </source>
</evidence>
<evidence type="ECO:0000256" key="13">
    <source>
        <dbReference type="ARBA" id="ARBA00030217"/>
    </source>
</evidence>
<evidence type="ECO:0000256" key="14">
    <source>
        <dbReference type="ARBA" id="ARBA00032688"/>
    </source>
</evidence>
<organism evidence="16 17">
    <name type="scientific">Ignelater luminosus</name>
    <name type="common">Cucubano</name>
    <name type="synonym">Pyrophorus luminosus</name>
    <dbReference type="NCBI Taxonomy" id="2038154"/>
    <lineage>
        <taxon>Eukaryota</taxon>
        <taxon>Metazoa</taxon>
        <taxon>Ecdysozoa</taxon>
        <taxon>Arthropoda</taxon>
        <taxon>Hexapoda</taxon>
        <taxon>Insecta</taxon>
        <taxon>Pterygota</taxon>
        <taxon>Neoptera</taxon>
        <taxon>Endopterygota</taxon>
        <taxon>Coleoptera</taxon>
        <taxon>Polyphaga</taxon>
        <taxon>Elateriformia</taxon>
        <taxon>Elateroidea</taxon>
        <taxon>Elateridae</taxon>
        <taxon>Agrypninae</taxon>
        <taxon>Pyrophorini</taxon>
        <taxon>Ignelater</taxon>
    </lineage>
</organism>
<evidence type="ECO:0000256" key="3">
    <source>
        <dbReference type="ARBA" id="ARBA00005667"/>
    </source>
</evidence>
<gene>
    <name evidence="16" type="ORF">ILUMI_08410</name>
</gene>
<keyword evidence="5" id="KW-0813">Transport</keyword>
<keyword evidence="10 15" id="KW-1133">Transmembrane helix</keyword>
<dbReference type="OrthoDB" id="521512at2759"/>
<keyword evidence="11" id="KW-0496">Mitochondrion</keyword>
<evidence type="ECO:0000256" key="8">
    <source>
        <dbReference type="ARBA" id="ARBA00022792"/>
    </source>
</evidence>
<comment type="caution">
    <text evidence="16">The sequence shown here is derived from an EMBL/GenBank/DDBJ whole genome shotgun (WGS) entry which is preliminary data.</text>
</comment>
<dbReference type="InterPro" id="IPR012576">
    <property type="entry name" value="NDUFB3"/>
</dbReference>
<keyword evidence="17" id="KW-1185">Reference proteome</keyword>
<dbReference type="GO" id="GO:0005743">
    <property type="term" value="C:mitochondrial inner membrane"/>
    <property type="evidence" value="ECO:0007669"/>
    <property type="project" value="UniProtKB-SubCell"/>
</dbReference>
<keyword evidence="6" id="KW-0679">Respiratory chain</keyword>
<dbReference type="AlphaFoldDB" id="A0A8K0GFG1"/>
<comment type="function">
    <text evidence="1">Accessory subunit of the mitochondrial membrane respiratory chain NADH dehydrogenase (Complex I), that is believed not to be involved in catalysis. Complex I functions in the transfer of electrons from NADH to the respiratory chain. The immediate electron acceptor for the enzyme is believed to be ubiquinone.</text>
</comment>
<evidence type="ECO:0000256" key="6">
    <source>
        <dbReference type="ARBA" id="ARBA00022660"/>
    </source>
</evidence>
<evidence type="ECO:0000256" key="10">
    <source>
        <dbReference type="ARBA" id="ARBA00022989"/>
    </source>
</evidence>
<feature type="transmembrane region" description="Helical" evidence="15">
    <location>
        <begin position="69"/>
        <end position="87"/>
    </location>
</feature>
<protein>
    <recommendedName>
        <fullName evidence="4">NADH dehydrogenase [ubiquinone] 1 beta subcomplex subunit 3</fullName>
    </recommendedName>
    <alternativeName>
        <fullName evidence="13">Complex I-B12</fullName>
    </alternativeName>
    <alternativeName>
        <fullName evidence="14">NADH-ubiquinone oxidoreductase B12 subunit</fullName>
    </alternativeName>
</protein>
<evidence type="ECO:0000256" key="4">
    <source>
        <dbReference type="ARBA" id="ARBA00018680"/>
    </source>
</evidence>
<reference evidence="16" key="1">
    <citation type="submission" date="2019-08" db="EMBL/GenBank/DDBJ databases">
        <title>The genome of the North American firefly Photinus pyralis.</title>
        <authorList>
            <consortium name="Photinus pyralis genome working group"/>
            <person name="Fallon T.R."/>
            <person name="Sander Lower S.E."/>
            <person name="Weng J.-K."/>
        </authorList>
    </citation>
    <scope>NUCLEOTIDE SEQUENCE</scope>
    <source>
        <strain evidence="16">TRF0915ILg1</strain>
        <tissue evidence="16">Whole body</tissue>
    </source>
</reference>
<dbReference type="Pfam" id="PF08122">
    <property type="entry name" value="NDUF_B12"/>
    <property type="match status" value="1"/>
</dbReference>
<evidence type="ECO:0000256" key="9">
    <source>
        <dbReference type="ARBA" id="ARBA00022982"/>
    </source>
</evidence>
<name>A0A8K0GFG1_IGNLU</name>
<dbReference type="EMBL" id="VTPC01003929">
    <property type="protein sequence ID" value="KAF2897779.1"/>
    <property type="molecule type" value="Genomic_DNA"/>
</dbReference>
<accession>A0A8K0GFG1</accession>
<evidence type="ECO:0000256" key="11">
    <source>
        <dbReference type="ARBA" id="ARBA00023128"/>
    </source>
</evidence>
<keyword evidence="8" id="KW-0999">Mitochondrion inner membrane</keyword>
<evidence type="ECO:0000256" key="12">
    <source>
        <dbReference type="ARBA" id="ARBA00023136"/>
    </source>
</evidence>
<dbReference type="GO" id="GO:0032981">
    <property type="term" value="P:mitochondrial respiratory chain complex I assembly"/>
    <property type="evidence" value="ECO:0007669"/>
    <property type="project" value="TreeGrafter"/>
</dbReference>
<comment type="similarity">
    <text evidence="3">Belongs to the complex I NDUFB3 subunit family.</text>
</comment>
<evidence type="ECO:0000256" key="7">
    <source>
        <dbReference type="ARBA" id="ARBA00022692"/>
    </source>
</evidence>
<dbReference type="PANTHER" id="PTHR15082:SF2">
    <property type="entry name" value="NADH DEHYDROGENASE [UBIQUINONE] 1 BETA SUBCOMPLEX SUBUNIT 3"/>
    <property type="match status" value="1"/>
</dbReference>
<comment type="subcellular location">
    <subcellularLocation>
        <location evidence="2">Mitochondrion inner membrane</location>
        <topology evidence="2">Single-pass membrane protein</topology>
        <orientation evidence="2">Matrix side</orientation>
    </subcellularLocation>
</comment>
<dbReference type="GO" id="GO:0022900">
    <property type="term" value="P:electron transport chain"/>
    <property type="evidence" value="ECO:0007669"/>
    <property type="project" value="InterPro"/>
</dbReference>
<keyword evidence="9" id="KW-0249">Electron transport</keyword>
<proteinExistence type="inferred from homology"/>
<dbReference type="PANTHER" id="PTHR15082">
    <property type="entry name" value="NADH-UBIQUINONE OXIDOREDUCTASE B12 SUBUNIT"/>
    <property type="match status" value="1"/>
</dbReference>
<evidence type="ECO:0000256" key="2">
    <source>
        <dbReference type="ARBA" id="ARBA00004298"/>
    </source>
</evidence>
<sequence>MGGHDHHHEMKMPDYRIYKVEDIPQLVATKRALAARGLTDPWLRNEVWRFNPKAFGTEKSRIITTVFRGFRVGFVAFVLTVLGTAAYDKMNPPKHGHGHGHH</sequence>
<dbReference type="Proteomes" id="UP000801492">
    <property type="component" value="Unassembled WGS sequence"/>
</dbReference>